<dbReference type="AlphaFoldDB" id="A0A4Y7T5K0"/>
<sequence>MSEHPELLGGESLSFFPHPRPTYRFALRHLLFTVECIKYSGQVQPSASPTSPTISGAVDSTATAVTPYPVSEYERITYYHGISLDPPELLYRSDLLDNPFPLPKGRHTPTPTKTVHGVYNTQLNNVWHDVAPQICSLLKGPPTGRVVSTHPGTTTAGNAHDASPGIISLLEEAGVKGAVVEWYEGSVETLAGPHLLRVTLDTDPTYYVRRFLTAALGMPIATKEREDDDAQGSVAFFFTKTKPSATSLAPEFWARPPTTTSPRALAHLLSSFVSTEDRRFQRGSTKSKPSSVSTDLTPSTWRPRLWRWSSSWRATIQTRWRRPRRAYQPSRLSWLKSSRISAYSRLSTMTSNAPWGDIERRNIGRLDWTPKISVDVEGKRYTLDLGTFELDEAKFKDKFKGNVIDLGAKYSRQEFTDKFYPLHNTSTRTLFKYPPNRQLRIRGIVAPELLANPDGIDSNGKPCLVVLKDGGKTDVTVGKYAGLEAYVADDLGQESIELAIYNYDKQSGDFSAKGDSGALIVDGLGNMVGILHSGMPKGASNHVTFATLAWWAVEKIKEQYPHADFYRTGW</sequence>
<evidence type="ECO:0000313" key="1">
    <source>
        <dbReference type="EMBL" id="TEB29301.1"/>
    </source>
</evidence>
<evidence type="ECO:0000313" key="2">
    <source>
        <dbReference type="Proteomes" id="UP000298030"/>
    </source>
</evidence>
<comment type="caution">
    <text evidence="1">The sequence shown here is derived from an EMBL/GenBank/DDBJ whole genome shotgun (WGS) entry which is preliminary data.</text>
</comment>
<gene>
    <name evidence="1" type="ORF">FA13DRAFT_1755645</name>
</gene>
<organism evidence="1 2">
    <name type="scientific">Coprinellus micaceus</name>
    <name type="common">Glistening ink-cap mushroom</name>
    <name type="synonym">Coprinus micaceus</name>
    <dbReference type="NCBI Taxonomy" id="71717"/>
    <lineage>
        <taxon>Eukaryota</taxon>
        <taxon>Fungi</taxon>
        <taxon>Dikarya</taxon>
        <taxon>Basidiomycota</taxon>
        <taxon>Agaricomycotina</taxon>
        <taxon>Agaricomycetes</taxon>
        <taxon>Agaricomycetidae</taxon>
        <taxon>Agaricales</taxon>
        <taxon>Agaricineae</taxon>
        <taxon>Psathyrellaceae</taxon>
        <taxon>Coprinellus</taxon>
    </lineage>
</organism>
<accession>A0A4Y7T5K0</accession>
<dbReference type="EMBL" id="QPFP01000028">
    <property type="protein sequence ID" value="TEB29301.1"/>
    <property type="molecule type" value="Genomic_DNA"/>
</dbReference>
<dbReference type="Proteomes" id="UP000298030">
    <property type="component" value="Unassembled WGS sequence"/>
</dbReference>
<protein>
    <submittedName>
        <fullName evidence="1">Uncharacterized protein</fullName>
    </submittedName>
</protein>
<proteinExistence type="predicted"/>
<keyword evidence="2" id="KW-1185">Reference proteome</keyword>
<name>A0A4Y7T5K0_COPMI</name>
<dbReference type="OrthoDB" id="5424209at2759"/>
<reference evidence="1 2" key="1">
    <citation type="journal article" date="2019" name="Nat. Ecol. Evol.">
        <title>Megaphylogeny resolves global patterns of mushroom evolution.</title>
        <authorList>
            <person name="Varga T."/>
            <person name="Krizsan K."/>
            <person name="Foldi C."/>
            <person name="Dima B."/>
            <person name="Sanchez-Garcia M."/>
            <person name="Sanchez-Ramirez S."/>
            <person name="Szollosi G.J."/>
            <person name="Szarkandi J.G."/>
            <person name="Papp V."/>
            <person name="Albert L."/>
            <person name="Andreopoulos W."/>
            <person name="Angelini C."/>
            <person name="Antonin V."/>
            <person name="Barry K.W."/>
            <person name="Bougher N.L."/>
            <person name="Buchanan P."/>
            <person name="Buyck B."/>
            <person name="Bense V."/>
            <person name="Catcheside P."/>
            <person name="Chovatia M."/>
            <person name="Cooper J."/>
            <person name="Damon W."/>
            <person name="Desjardin D."/>
            <person name="Finy P."/>
            <person name="Geml J."/>
            <person name="Haridas S."/>
            <person name="Hughes K."/>
            <person name="Justo A."/>
            <person name="Karasinski D."/>
            <person name="Kautmanova I."/>
            <person name="Kiss B."/>
            <person name="Kocsube S."/>
            <person name="Kotiranta H."/>
            <person name="LaButti K.M."/>
            <person name="Lechner B.E."/>
            <person name="Liimatainen K."/>
            <person name="Lipzen A."/>
            <person name="Lukacs Z."/>
            <person name="Mihaltcheva S."/>
            <person name="Morgado L.N."/>
            <person name="Niskanen T."/>
            <person name="Noordeloos M.E."/>
            <person name="Ohm R.A."/>
            <person name="Ortiz-Santana B."/>
            <person name="Ovrebo C."/>
            <person name="Racz N."/>
            <person name="Riley R."/>
            <person name="Savchenko A."/>
            <person name="Shiryaev A."/>
            <person name="Soop K."/>
            <person name="Spirin V."/>
            <person name="Szebenyi C."/>
            <person name="Tomsovsky M."/>
            <person name="Tulloss R.E."/>
            <person name="Uehling J."/>
            <person name="Grigoriev I.V."/>
            <person name="Vagvolgyi C."/>
            <person name="Papp T."/>
            <person name="Martin F.M."/>
            <person name="Miettinen O."/>
            <person name="Hibbett D.S."/>
            <person name="Nagy L.G."/>
        </authorList>
    </citation>
    <scope>NUCLEOTIDE SEQUENCE [LARGE SCALE GENOMIC DNA]</scope>
    <source>
        <strain evidence="1 2">FP101781</strain>
    </source>
</reference>